<evidence type="ECO:0000313" key="1">
    <source>
        <dbReference type="EMBL" id="TVT28828.1"/>
    </source>
</evidence>
<name>A0A558AX40_9STAP</name>
<reference evidence="1 2" key="1">
    <citation type="submission" date="2019-07" db="EMBL/GenBank/DDBJ databases">
        <title>Salinicoccus cyprini sp. nov., isolated from gastro-intestinal tract of mirror carp, Cyprinus carpio var. specularis, collected from Gobind Sagar Reservoir, Himachal Pradesh, India.</title>
        <authorList>
            <person name="Talwar C."/>
            <person name="Singh A.K."/>
            <person name="Lal R."/>
            <person name="Negi R.K."/>
        </authorList>
    </citation>
    <scope>NUCLEOTIDE SEQUENCE [LARGE SCALE GENOMIC DNA]</scope>
    <source>
        <strain evidence="1 2">CT19</strain>
    </source>
</reference>
<sequence>MQQIETHIEEQAIEAFIFTHDTRGTYIVSIPDVNFSIEYSRSLDTKDQFEEIVIHLFNVVDEASCETVARDITEATSTK</sequence>
<organism evidence="1 2">
    <name type="scientific">Salinicoccus cyprini</name>
    <dbReference type="NCBI Taxonomy" id="2493691"/>
    <lineage>
        <taxon>Bacteria</taxon>
        <taxon>Bacillati</taxon>
        <taxon>Bacillota</taxon>
        <taxon>Bacilli</taxon>
        <taxon>Bacillales</taxon>
        <taxon>Staphylococcaceae</taxon>
        <taxon>Salinicoccus</taxon>
    </lineage>
</organism>
<comment type="caution">
    <text evidence="1">The sequence shown here is derived from an EMBL/GenBank/DDBJ whole genome shotgun (WGS) entry which is preliminary data.</text>
</comment>
<dbReference type="Pfam" id="PF14166">
    <property type="entry name" value="YueH"/>
    <property type="match status" value="1"/>
</dbReference>
<dbReference type="RefSeq" id="WP_145284333.1">
    <property type="nucleotide sequence ID" value="NZ_VMSJ01000001.1"/>
</dbReference>
<proteinExistence type="predicted"/>
<protein>
    <submittedName>
        <fullName evidence="1">Uncharacterized protein</fullName>
    </submittedName>
</protein>
<accession>A0A558AX40</accession>
<evidence type="ECO:0000313" key="2">
    <source>
        <dbReference type="Proteomes" id="UP000315103"/>
    </source>
</evidence>
<dbReference type="EMBL" id="VMSJ01000001">
    <property type="protein sequence ID" value="TVT28828.1"/>
    <property type="molecule type" value="Genomic_DNA"/>
</dbReference>
<dbReference type="InterPro" id="IPR020260">
    <property type="entry name" value="Uncharacterised_YueH"/>
</dbReference>
<keyword evidence="2" id="KW-1185">Reference proteome</keyword>
<dbReference type="OrthoDB" id="2390431at2"/>
<gene>
    <name evidence="1" type="ORF">FO441_00690</name>
</gene>
<dbReference type="Proteomes" id="UP000315103">
    <property type="component" value="Unassembled WGS sequence"/>
</dbReference>
<dbReference type="AlphaFoldDB" id="A0A558AX40"/>